<dbReference type="AlphaFoldDB" id="A0A916LD40"/>
<organism evidence="1 2">
    <name type="scientific">Mycobacterium tuberculosis</name>
    <dbReference type="NCBI Taxonomy" id="1773"/>
    <lineage>
        <taxon>Bacteria</taxon>
        <taxon>Bacillati</taxon>
        <taxon>Actinomycetota</taxon>
        <taxon>Actinomycetes</taxon>
        <taxon>Mycobacteriales</taxon>
        <taxon>Mycobacteriaceae</taxon>
        <taxon>Mycobacterium</taxon>
        <taxon>Mycobacterium tuberculosis complex</taxon>
    </lineage>
</organism>
<protein>
    <submittedName>
        <fullName evidence="1">Uncharacterized protein</fullName>
    </submittedName>
</protein>
<evidence type="ECO:0000313" key="2">
    <source>
        <dbReference type="Proteomes" id="UP000039021"/>
    </source>
</evidence>
<gene>
    <name evidence="1" type="ORF">ERS007739_03349</name>
</gene>
<dbReference type="Proteomes" id="UP000039021">
    <property type="component" value="Unassembled WGS sequence"/>
</dbReference>
<reference evidence="2" key="1">
    <citation type="submission" date="2015-03" db="EMBL/GenBank/DDBJ databases">
        <authorList>
            <consortium name="Pathogen Informatics"/>
        </authorList>
    </citation>
    <scope>NUCLEOTIDE SEQUENCE [LARGE SCALE GENOMIC DNA]</scope>
    <source>
        <strain evidence="2">N09902308</strain>
    </source>
</reference>
<comment type="caution">
    <text evidence="1">The sequence shown here is derived from an EMBL/GenBank/DDBJ whole genome shotgun (WGS) entry which is preliminary data.</text>
</comment>
<proteinExistence type="predicted"/>
<dbReference type="EMBL" id="CSBK01001722">
    <property type="protein sequence ID" value="COZ06437.1"/>
    <property type="molecule type" value="Genomic_DNA"/>
</dbReference>
<evidence type="ECO:0000313" key="1">
    <source>
        <dbReference type="EMBL" id="COZ06437.1"/>
    </source>
</evidence>
<sequence length="87" mass="9602">MISHSRAKLGMNVWVAPELVSSLRNPNGSYRNRCGVVNTALTLLKSAANRLPTSPMSWCKGSQLPMTSPCWNCEPTAIARMLDSRLR</sequence>
<accession>A0A916LD40</accession>
<name>A0A916LD40_MYCTX</name>